<dbReference type="EMBL" id="UOEF01000204">
    <property type="protein sequence ID" value="VAV95295.1"/>
    <property type="molecule type" value="Genomic_DNA"/>
</dbReference>
<evidence type="ECO:0000259" key="1">
    <source>
        <dbReference type="Pfam" id="PF14588"/>
    </source>
</evidence>
<dbReference type="PANTHER" id="PTHR43760:SF1">
    <property type="entry name" value="ENDORIBONUCLEASE L-PSP_CHORISMATE MUTASE-LIKE DOMAIN-CONTAINING PROTEIN"/>
    <property type="match status" value="1"/>
</dbReference>
<dbReference type="InterPro" id="IPR035959">
    <property type="entry name" value="RutC-like_sf"/>
</dbReference>
<reference evidence="2" key="1">
    <citation type="submission" date="2018-06" db="EMBL/GenBank/DDBJ databases">
        <authorList>
            <person name="Zhirakovskaya E."/>
        </authorList>
    </citation>
    <scope>NUCLEOTIDE SEQUENCE</scope>
</reference>
<organism evidence="2">
    <name type="scientific">hydrothermal vent metagenome</name>
    <dbReference type="NCBI Taxonomy" id="652676"/>
    <lineage>
        <taxon>unclassified sequences</taxon>
        <taxon>metagenomes</taxon>
        <taxon>ecological metagenomes</taxon>
    </lineage>
</organism>
<dbReference type="InterPro" id="IPR013813">
    <property type="entry name" value="Endoribo_LPSP/chorism_mut-like"/>
</dbReference>
<gene>
    <name evidence="2" type="ORF">MNBD_ALPHA04-479</name>
</gene>
<dbReference type="SUPFAM" id="SSF55298">
    <property type="entry name" value="YjgF-like"/>
    <property type="match status" value="1"/>
</dbReference>
<dbReference type="PANTHER" id="PTHR43760">
    <property type="entry name" value="ENDORIBONUCLEASE-RELATED"/>
    <property type="match status" value="1"/>
</dbReference>
<dbReference type="CDD" id="cd02199">
    <property type="entry name" value="YjgF_YER057c_UK114_like_1"/>
    <property type="match status" value="1"/>
</dbReference>
<dbReference type="Pfam" id="PF14588">
    <property type="entry name" value="YjgF_endoribonc"/>
    <property type="match status" value="1"/>
</dbReference>
<protein>
    <submittedName>
        <fullName evidence="2">RidA/YER057c/UK114 superfamily, group 1</fullName>
    </submittedName>
</protein>
<sequence length="155" mass="15848">MTNNIEKTLEAKGITLPKAAAPVASYVPAVEINGLLYISGQVSMSDGGLITGRLGADMSLEEGQEAAKACALMIAAQIKAATGALDRVERIVKLGVFVNSTADYTDHPKVANGCSDMIEVIFGDAGKHARSAVGVAALPLGVAVEVDAIVAIKPT</sequence>
<accession>A0A3B0SK66</accession>
<name>A0A3B0SK66_9ZZZZ</name>
<dbReference type="Gene3D" id="3.30.1330.40">
    <property type="entry name" value="RutC-like"/>
    <property type="match status" value="1"/>
</dbReference>
<proteinExistence type="predicted"/>
<dbReference type="AlphaFoldDB" id="A0A3B0SK66"/>
<evidence type="ECO:0000313" key="2">
    <source>
        <dbReference type="EMBL" id="VAV95295.1"/>
    </source>
</evidence>
<feature type="domain" description="Endoribonuclease L-PSP/chorismate mutase-like" evidence="1">
    <location>
        <begin position="7"/>
        <end position="141"/>
    </location>
</feature>